<dbReference type="RefSeq" id="WP_077920076.1">
    <property type="nucleotide sequence ID" value="NZ_SBLB01000001.1"/>
</dbReference>
<gene>
    <name evidence="1" type="ORF">EQG79_02085</name>
</gene>
<dbReference type="InterPro" id="IPR017853">
    <property type="entry name" value="GH"/>
</dbReference>
<accession>A0A4Q2UPV6</accession>
<organism evidence="1 2">
    <name type="scientific">Spirosoma sordidisoli</name>
    <dbReference type="NCBI Taxonomy" id="2502893"/>
    <lineage>
        <taxon>Bacteria</taxon>
        <taxon>Pseudomonadati</taxon>
        <taxon>Bacteroidota</taxon>
        <taxon>Cytophagia</taxon>
        <taxon>Cytophagales</taxon>
        <taxon>Cytophagaceae</taxon>
        <taxon>Spirosoma</taxon>
    </lineage>
</organism>
<comment type="caution">
    <text evidence="1">The sequence shown here is derived from an EMBL/GenBank/DDBJ whole genome shotgun (WGS) entry which is preliminary data.</text>
</comment>
<evidence type="ECO:0000313" key="2">
    <source>
        <dbReference type="Proteomes" id="UP000290407"/>
    </source>
</evidence>
<evidence type="ECO:0000313" key="1">
    <source>
        <dbReference type="EMBL" id="RYC70962.1"/>
    </source>
</evidence>
<dbReference type="AlphaFoldDB" id="A0A4Q2UPV6"/>
<dbReference type="EMBL" id="SBLB01000001">
    <property type="protein sequence ID" value="RYC70962.1"/>
    <property type="molecule type" value="Genomic_DNA"/>
</dbReference>
<dbReference type="InterPro" id="IPR013785">
    <property type="entry name" value="Aldolase_TIM"/>
</dbReference>
<name>A0A4Q2UPV6_9BACT</name>
<dbReference type="Proteomes" id="UP000290407">
    <property type="component" value="Unassembled WGS sequence"/>
</dbReference>
<sequence length="729" mass="82204">MRLSRIPIALLPPKSSAHSVGRINPVLLFISLPLLVLFSGTIRGQSAPSTGALPNQLQPCRASLRQDTLVIENDRIARHYRWNNGHLITLSLTDKKQKKTWTWLSREPDCAFPGHTSTEGQGIFETKQILGQPNQADHLEVNVTTQLGTLAVRRVFRIYPGIAAINCTFYLRGKASAEWLQTAREAGSGMDFKNIESQNDLNKFNATVPAMDRLALAGNHWRGRAVEFTDMTDRNNTLVTEVSYNLYRQPGYLKGNLLWLTDNLTDASFFVLKEAPVSAVQLANPGFDFLVKTGSVQTVGAGMLPTDLSVSEWVRGYGYTLGLGGPTELEGLQTLRSYQDARHPRRPDRDEMIMMNTWGDRNKDTRIREQFIITELNRAAELGITRFQIDDGWELGKSMNSATPGGSSENIWKNPNYWKPDPDRFPNGLKPVIDAARKLNIELGLWFSPSPDSSFHHWDKDAQTLIGLYKQYGIRTFKIDLVQIPDKTAEVNFRRFLDTVMAGTNYQVVFNMDVTAGRRNGYHFMNEYGNLFLENRYTDWTNYYPYWTLRNLWNLSKYVPAQSLQIEFLNKWRNTDKYPANDRFAPANYTFDYLFAITMMAQPLAWFEATGLPAEAFQTGKLIQTYRAIQPQLHGGQIFPIGSEPSGKSWTGFQSVVSASEGFLLVFRENSPAGQQAIRTWLPAGKRVRLQPVAGAGKATETAVGEHGSLSLSLPAPNSFALFRYKVLQ</sequence>
<protein>
    <submittedName>
        <fullName evidence="1">Alpha-galactosidase</fullName>
    </submittedName>
</protein>
<dbReference type="SUPFAM" id="SSF51445">
    <property type="entry name" value="(Trans)glycosidases"/>
    <property type="match status" value="1"/>
</dbReference>
<proteinExistence type="predicted"/>
<reference evidence="1 2" key="1">
    <citation type="submission" date="2019-01" db="EMBL/GenBank/DDBJ databases">
        <title>Spirosoma flava sp. nov., a propanil-degrading bacterium isolated from herbicide-contaminated soil.</title>
        <authorList>
            <person name="Zhang L."/>
            <person name="Jiang J.-D."/>
        </authorList>
    </citation>
    <scope>NUCLEOTIDE SEQUENCE [LARGE SCALE GENOMIC DNA]</scope>
    <source>
        <strain evidence="1 2">TY50</strain>
    </source>
</reference>
<dbReference type="Gene3D" id="3.20.20.70">
    <property type="entry name" value="Aldolase class I"/>
    <property type="match status" value="1"/>
</dbReference>
<dbReference type="Pfam" id="PF02065">
    <property type="entry name" value="Melibiase"/>
    <property type="match status" value="1"/>
</dbReference>
<keyword evidence="2" id="KW-1185">Reference proteome</keyword>